<dbReference type="Proteomes" id="UP000593572">
    <property type="component" value="Unassembled WGS sequence"/>
</dbReference>
<proteinExistence type="predicted"/>
<name>A0A7J8N5Q6_9ROSI</name>
<organism evidence="1 2">
    <name type="scientific">Gossypium lobatum</name>
    <dbReference type="NCBI Taxonomy" id="34289"/>
    <lineage>
        <taxon>Eukaryota</taxon>
        <taxon>Viridiplantae</taxon>
        <taxon>Streptophyta</taxon>
        <taxon>Embryophyta</taxon>
        <taxon>Tracheophyta</taxon>
        <taxon>Spermatophyta</taxon>
        <taxon>Magnoliopsida</taxon>
        <taxon>eudicotyledons</taxon>
        <taxon>Gunneridae</taxon>
        <taxon>Pentapetalae</taxon>
        <taxon>rosids</taxon>
        <taxon>malvids</taxon>
        <taxon>Malvales</taxon>
        <taxon>Malvaceae</taxon>
        <taxon>Malvoideae</taxon>
        <taxon>Gossypium</taxon>
    </lineage>
</organism>
<dbReference type="AlphaFoldDB" id="A0A7J8N5Q6"/>
<sequence length="26" mass="3331">MRAQRRKIITWELFQANVLLELFYKY</sequence>
<protein>
    <submittedName>
        <fullName evidence="1">Uncharacterized protein</fullName>
    </submittedName>
</protein>
<evidence type="ECO:0000313" key="1">
    <source>
        <dbReference type="EMBL" id="MBA0572213.1"/>
    </source>
</evidence>
<evidence type="ECO:0000313" key="2">
    <source>
        <dbReference type="Proteomes" id="UP000593572"/>
    </source>
</evidence>
<gene>
    <name evidence="1" type="ORF">Golob_002570</name>
</gene>
<keyword evidence="2" id="KW-1185">Reference proteome</keyword>
<dbReference type="EMBL" id="JABEZX010000012">
    <property type="protein sequence ID" value="MBA0572213.1"/>
    <property type="molecule type" value="Genomic_DNA"/>
</dbReference>
<accession>A0A7J8N5Q6</accession>
<comment type="caution">
    <text evidence="1">The sequence shown here is derived from an EMBL/GenBank/DDBJ whole genome shotgun (WGS) entry which is preliminary data.</text>
</comment>
<feature type="non-terminal residue" evidence="1">
    <location>
        <position position="26"/>
    </location>
</feature>
<reference evidence="1 2" key="1">
    <citation type="journal article" date="2019" name="Genome Biol. Evol.">
        <title>Insights into the evolution of the New World diploid cottons (Gossypium, subgenus Houzingenia) based on genome sequencing.</title>
        <authorList>
            <person name="Grover C.E."/>
            <person name="Arick M.A. 2nd"/>
            <person name="Thrash A."/>
            <person name="Conover J.L."/>
            <person name="Sanders W.S."/>
            <person name="Peterson D.G."/>
            <person name="Frelichowski J.E."/>
            <person name="Scheffler J.A."/>
            <person name="Scheffler B.E."/>
            <person name="Wendel J.F."/>
        </authorList>
    </citation>
    <scope>NUCLEOTIDE SEQUENCE [LARGE SCALE GENOMIC DNA]</scope>
    <source>
        <strain evidence="1">157</strain>
        <tissue evidence="1">Leaf</tissue>
    </source>
</reference>